<feature type="non-terminal residue" evidence="2">
    <location>
        <position position="1"/>
    </location>
</feature>
<dbReference type="EMBL" id="LAZR01055555">
    <property type="protein sequence ID" value="KKK76107.1"/>
    <property type="molecule type" value="Genomic_DNA"/>
</dbReference>
<keyword evidence="1" id="KW-0472">Membrane</keyword>
<keyword evidence="1" id="KW-1133">Transmembrane helix</keyword>
<comment type="caution">
    <text evidence="2">The sequence shown here is derived from an EMBL/GenBank/DDBJ whole genome shotgun (WGS) entry which is preliminary data.</text>
</comment>
<sequence length="175" mass="19751">IKNRVVAQSFRPIAANISGFSIFFNKIGHKQVDGLITFSLKVITNNKVKTLYTIRKKATDISQNTHTTFYFQPIQIEKGGVYLIELSATAKNRGLSPYRSYKDPYKRGMAYLNEQPTKHDIVFQTYYQSNLLGFFKQGTTLNIFLLSLIFLAITLGLMSIAIIDSLLTNKNGRAG</sequence>
<keyword evidence="1" id="KW-0812">Transmembrane</keyword>
<gene>
    <name evidence="2" type="ORF">LCGC14_2867030</name>
</gene>
<dbReference type="AlphaFoldDB" id="A0A0F8Y3V9"/>
<proteinExistence type="predicted"/>
<evidence type="ECO:0000313" key="2">
    <source>
        <dbReference type="EMBL" id="KKK76107.1"/>
    </source>
</evidence>
<feature type="transmembrane region" description="Helical" evidence="1">
    <location>
        <begin position="143"/>
        <end position="163"/>
    </location>
</feature>
<reference evidence="2" key="1">
    <citation type="journal article" date="2015" name="Nature">
        <title>Complex archaea that bridge the gap between prokaryotes and eukaryotes.</title>
        <authorList>
            <person name="Spang A."/>
            <person name="Saw J.H."/>
            <person name="Jorgensen S.L."/>
            <person name="Zaremba-Niedzwiedzka K."/>
            <person name="Martijn J."/>
            <person name="Lind A.E."/>
            <person name="van Eijk R."/>
            <person name="Schleper C."/>
            <person name="Guy L."/>
            <person name="Ettema T.J."/>
        </authorList>
    </citation>
    <scope>NUCLEOTIDE SEQUENCE</scope>
</reference>
<protein>
    <submittedName>
        <fullName evidence="2">Uncharacterized protein</fullName>
    </submittedName>
</protein>
<evidence type="ECO:0000256" key="1">
    <source>
        <dbReference type="SAM" id="Phobius"/>
    </source>
</evidence>
<name>A0A0F8Y3V9_9ZZZZ</name>
<accession>A0A0F8Y3V9</accession>
<organism evidence="2">
    <name type="scientific">marine sediment metagenome</name>
    <dbReference type="NCBI Taxonomy" id="412755"/>
    <lineage>
        <taxon>unclassified sequences</taxon>
        <taxon>metagenomes</taxon>
        <taxon>ecological metagenomes</taxon>
    </lineage>
</organism>